<feature type="transmembrane region" description="Helical" evidence="6">
    <location>
        <begin position="6"/>
        <end position="25"/>
    </location>
</feature>
<dbReference type="GO" id="GO:0050660">
    <property type="term" value="F:flavin adenine dinucleotide binding"/>
    <property type="evidence" value="ECO:0007669"/>
    <property type="project" value="InterPro"/>
</dbReference>
<dbReference type="SUPFAM" id="SSF51905">
    <property type="entry name" value="FAD/NAD(P)-binding domain"/>
    <property type="match status" value="1"/>
</dbReference>
<dbReference type="GO" id="GO:0016614">
    <property type="term" value="F:oxidoreductase activity, acting on CH-OH group of donors"/>
    <property type="evidence" value="ECO:0007669"/>
    <property type="project" value="InterPro"/>
</dbReference>
<proteinExistence type="inferred from homology"/>
<keyword evidence="6" id="KW-1133">Transmembrane helix</keyword>
<dbReference type="PROSITE" id="PS00623">
    <property type="entry name" value="GMC_OXRED_1"/>
    <property type="match status" value="1"/>
</dbReference>
<dbReference type="Gene3D" id="3.30.560.10">
    <property type="entry name" value="Glucose Oxidase, domain 3"/>
    <property type="match status" value="1"/>
</dbReference>
<comment type="cofactor">
    <cofactor evidence="1">
        <name>FAD</name>
        <dbReference type="ChEBI" id="CHEBI:57692"/>
    </cofactor>
</comment>
<dbReference type="Pfam" id="PF00732">
    <property type="entry name" value="GMC_oxred_N"/>
    <property type="match status" value="1"/>
</dbReference>
<keyword evidence="4 5" id="KW-0274">FAD</keyword>
<keyword evidence="6" id="KW-0472">Membrane</keyword>
<protein>
    <recommendedName>
        <fullName evidence="7">Glucose-methanol-choline oxidoreductase N-terminal domain-containing protein</fullName>
    </recommendedName>
</protein>
<keyword evidence="6" id="KW-0812">Transmembrane</keyword>
<dbReference type="EMBL" id="CAJPEX010000149">
    <property type="protein sequence ID" value="CAG0913766.1"/>
    <property type="molecule type" value="Genomic_DNA"/>
</dbReference>
<evidence type="ECO:0000256" key="4">
    <source>
        <dbReference type="ARBA" id="ARBA00022827"/>
    </source>
</evidence>
<dbReference type="InterPro" id="IPR012132">
    <property type="entry name" value="GMC_OxRdtase"/>
</dbReference>
<dbReference type="PANTHER" id="PTHR11552:SF147">
    <property type="entry name" value="CHOLINE DEHYDROGENASE, MITOCHONDRIAL"/>
    <property type="match status" value="1"/>
</dbReference>
<evidence type="ECO:0000313" key="8">
    <source>
        <dbReference type="EMBL" id="CAD7273614.1"/>
    </source>
</evidence>
<organism evidence="8">
    <name type="scientific">Notodromas monacha</name>
    <dbReference type="NCBI Taxonomy" id="399045"/>
    <lineage>
        <taxon>Eukaryota</taxon>
        <taxon>Metazoa</taxon>
        <taxon>Ecdysozoa</taxon>
        <taxon>Arthropoda</taxon>
        <taxon>Crustacea</taxon>
        <taxon>Oligostraca</taxon>
        <taxon>Ostracoda</taxon>
        <taxon>Podocopa</taxon>
        <taxon>Podocopida</taxon>
        <taxon>Cypridocopina</taxon>
        <taxon>Cypridoidea</taxon>
        <taxon>Cyprididae</taxon>
        <taxon>Notodromas</taxon>
    </lineage>
</organism>
<comment type="similarity">
    <text evidence="2 5">Belongs to the GMC oxidoreductase family.</text>
</comment>
<sequence length="194" mass="21671">MAIFSFLTWPLALMGLIVVGFRTMMNDVDDPIGHRMLGPRTITPVYDFIIVGGGTSGAVLANRLTEDPDTRVLLLEAGSDGSYLSEVPAFPFLLWNTEMDWHYFSEPQSDSCLAFQGSRCVWFRGKMLGGSSALNGGVYARGNPKDYDNWERLGNSGWSWQDVFPLFRKSEDFKKRDNRGGIALTSAEMKGFFT</sequence>
<gene>
    <name evidence="8" type="ORF">NMOB1V02_LOCUS1491</name>
</gene>
<feature type="domain" description="Glucose-methanol-choline oxidoreductase N-terminal" evidence="7">
    <location>
        <begin position="125"/>
        <end position="148"/>
    </location>
</feature>
<dbReference type="OrthoDB" id="269227at2759"/>
<evidence type="ECO:0000256" key="6">
    <source>
        <dbReference type="SAM" id="Phobius"/>
    </source>
</evidence>
<evidence type="ECO:0000256" key="2">
    <source>
        <dbReference type="ARBA" id="ARBA00010790"/>
    </source>
</evidence>
<dbReference type="AlphaFoldDB" id="A0A7R9BE81"/>
<evidence type="ECO:0000256" key="5">
    <source>
        <dbReference type="RuleBase" id="RU003968"/>
    </source>
</evidence>
<dbReference type="PANTHER" id="PTHR11552">
    <property type="entry name" value="GLUCOSE-METHANOL-CHOLINE GMC OXIDOREDUCTASE"/>
    <property type="match status" value="1"/>
</dbReference>
<dbReference type="InterPro" id="IPR036188">
    <property type="entry name" value="FAD/NAD-bd_sf"/>
</dbReference>
<name>A0A7R9BE81_9CRUS</name>
<keyword evidence="9" id="KW-1185">Reference proteome</keyword>
<dbReference type="Gene3D" id="3.50.50.60">
    <property type="entry name" value="FAD/NAD(P)-binding domain"/>
    <property type="match status" value="1"/>
</dbReference>
<evidence type="ECO:0000256" key="1">
    <source>
        <dbReference type="ARBA" id="ARBA00001974"/>
    </source>
</evidence>
<dbReference type="Proteomes" id="UP000678499">
    <property type="component" value="Unassembled WGS sequence"/>
</dbReference>
<evidence type="ECO:0000259" key="7">
    <source>
        <dbReference type="PROSITE" id="PS00623"/>
    </source>
</evidence>
<dbReference type="EMBL" id="OA882186">
    <property type="protein sequence ID" value="CAD7273614.1"/>
    <property type="molecule type" value="Genomic_DNA"/>
</dbReference>
<accession>A0A7R9BE81</accession>
<evidence type="ECO:0000313" key="9">
    <source>
        <dbReference type="Proteomes" id="UP000678499"/>
    </source>
</evidence>
<dbReference type="InterPro" id="IPR000172">
    <property type="entry name" value="GMC_OxRdtase_N"/>
</dbReference>
<reference evidence="8" key="1">
    <citation type="submission" date="2020-11" db="EMBL/GenBank/DDBJ databases">
        <authorList>
            <person name="Tran Van P."/>
        </authorList>
    </citation>
    <scope>NUCLEOTIDE SEQUENCE</scope>
</reference>
<evidence type="ECO:0000256" key="3">
    <source>
        <dbReference type="ARBA" id="ARBA00022630"/>
    </source>
</evidence>
<keyword evidence="3 5" id="KW-0285">Flavoprotein</keyword>